<keyword evidence="3" id="KW-1185">Reference proteome</keyword>
<keyword evidence="1" id="KW-0472">Membrane</keyword>
<keyword evidence="1" id="KW-1133">Transmembrane helix</keyword>
<dbReference type="RefSeq" id="WP_136334651.1">
    <property type="nucleotide sequence ID" value="NZ_QXMP01000001.1"/>
</dbReference>
<evidence type="ECO:0000313" key="3">
    <source>
        <dbReference type="Proteomes" id="UP000305939"/>
    </source>
</evidence>
<protein>
    <submittedName>
        <fullName evidence="2">Uncharacterized protein</fullName>
    </submittedName>
</protein>
<evidence type="ECO:0000256" key="1">
    <source>
        <dbReference type="SAM" id="Phobius"/>
    </source>
</evidence>
<evidence type="ECO:0000313" key="2">
    <source>
        <dbReference type="EMBL" id="THD69161.1"/>
    </source>
</evidence>
<keyword evidence="1" id="KW-0812">Transmembrane</keyword>
<dbReference type="OrthoDB" id="1525231at2"/>
<comment type="caution">
    <text evidence="2">The sequence shown here is derived from an EMBL/GenBank/DDBJ whole genome shotgun (WGS) entry which is preliminary data.</text>
</comment>
<organism evidence="2 3">
    <name type="scientific">Robertkochia marina</name>
    <dbReference type="NCBI Taxonomy" id="1227945"/>
    <lineage>
        <taxon>Bacteria</taxon>
        <taxon>Pseudomonadati</taxon>
        <taxon>Bacteroidota</taxon>
        <taxon>Flavobacteriia</taxon>
        <taxon>Flavobacteriales</taxon>
        <taxon>Flavobacteriaceae</taxon>
        <taxon>Robertkochia</taxon>
    </lineage>
</organism>
<feature type="transmembrane region" description="Helical" evidence="1">
    <location>
        <begin position="44"/>
        <end position="61"/>
    </location>
</feature>
<reference evidence="2 3" key="1">
    <citation type="submission" date="2019-04" db="EMBL/GenBank/DDBJ databases">
        <title>Draft genome sequence of Robertkochia marina CC-AMO-30D.</title>
        <authorList>
            <person name="Hameed A."/>
            <person name="Lin S.-Y."/>
            <person name="Shahina M."/>
            <person name="Lai W.-A."/>
            <person name="Young C.-C."/>
        </authorList>
    </citation>
    <scope>NUCLEOTIDE SEQUENCE [LARGE SCALE GENOMIC DNA]</scope>
    <source>
        <strain evidence="2 3">CC-AMO-30D</strain>
    </source>
</reference>
<proteinExistence type="predicted"/>
<dbReference type="Proteomes" id="UP000305939">
    <property type="component" value="Unassembled WGS sequence"/>
</dbReference>
<name>A0A4S3M4C7_9FLAO</name>
<accession>A0A4S3M4C7</accession>
<feature type="transmembrane region" description="Helical" evidence="1">
    <location>
        <begin position="87"/>
        <end position="107"/>
    </location>
</feature>
<dbReference type="AlphaFoldDB" id="A0A4S3M4C7"/>
<gene>
    <name evidence="2" type="ORF">E7Z59_02185</name>
</gene>
<feature type="transmembrane region" description="Helical" evidence="1">
    <location>
        <begin position="12"/>
        <end position="37"/>
    </location>
</feature>
<dbReference type="EMBL" id="SSMC01000001">
    <property type="protein sequence ID" value="THD69161.1"/>
    <property type="molecule type" value="Genomic_DNA"/>
</dbReference>
<sequence length="116" mass="12367">MKTLFNLILTAALAWIITLFTPWWGVMAAALLVAVLVPLQGLKSFIIPFMGVFLLWAYQAYSLSSANDFTMAEKIATLLPLEGNTSLLIAVTAFIGGLAAGSSGMLGSQLRARSKS</sequence>